<evidence type="ECO:0000313" key="1">
    <source>
        <dbReference type="EMBL" id="CAD2190665.1"/>
    </source>
</evidence>
<name>A0A6V7WUD0_MELEN</name>
<proteinExistence type="predicted"/>
<dbReference type="EMBL" id="CAJEWN010000823">
    <property type="protein sequence ID" value="CAD2190665.1"/>
    <property type="molecule type" value="Genomic_DNA"/>
</dbReference>
<dbReference type="Gene3D" id="3.90.1600.10">
    <property type="entry name" value="Palm domain of DNA polymerase"/>
    <property type="match status" value="1"/>
</dbReference>
<comment type="caution">
    <text evidence="1">The sequence shown here is derived from an EMBL/GenBank/DDBJ whole genome shotgun (WGS) entry which is preliminary data.</text>
</comment>
<dbReference type="InterPro" id="IPR023211">
    <property type="entry name" value="DNA_pol_palm_dom_sf"/>
</dbReference>
<dbReference type="SUPFAM" id="SSF56672">
    <property type="entry name" value="DNA/RNA polymerases"/>
    <property type="match status" value="1"/>
</dbReference>
<reference evidence="1 2" key="1">
    <citation type="submission" date="2020-08" db="EMBL/GenBank/DDBJ databases">
        <authorList>
            <person name="Koutsovoulos G."/>
            <person name="Danchin GJ E."/>
        </authorList>
    </citation>
    <scope>NUCLEOTIDE SEQUENCE [LARGE SCALE GENOMIC DNA]</scope>
</reference>
<organism evidence="1 2">
    <name type="scientific">Meloidogyne enterolobii</name>
    <name type="common">Root-knot nematode worm</name>
    <name type="synonym">Meloidogyne mayaguensis</name>
    <dbReference type="NCBI Taxonomy" id="390850"/>
    <lineage>
        <taxon>Eukaryota</taxon>
        <taxon>Metazoa</taxon>
        <taxon>Ecdysozoa</taxon>
        <taxon>Nematoda</taxon>
        <taxon>Chromadorea</taxon>
        <taxon>Rhabditida</taxon>
        <taxon>Tylenchina</taxon>
        <taxon>Tylenchomorpha</taxon>
        <taxon>Tylenchoidea</taxon>
        <taxon>Meloidogynidae</taxon>
        <taxon>Meloidogyninae</taxon>
        <taxon>Meloidogyne</taxon>
    </lineage>
</organism>
<dbReference type="AlphaFoldDB" id="A0A6V7WUD0"/>
<evidence type="ECO:0000313" key="2">
    <source>
        <dbReference type="Proteomes" id="UP000580250"/>
    </source>
</evidence>
<dbReference type="InterPro" id="IPR043502">
    <property type="entry name" value="DNA/RNA_pol_sf"/>
</dbReference>
<sequence>MRYLAKTCNNSMWGRWALRCNLSQDCITSSPVELHNVLNDPKLELGAVEMLAPNLFSVPYKHRSEFVRPHDKYNIAIALITTATARIMLYDYMERIVKEKDCKLLYTDTDSCFYLHRRGQTPPFRVGEMLGMMDREYGEWNIIAFYTGGCKQVYKYFLTIVIFQYAMKMKHRNSGEIKFIVKCRGCWDKVDSPLDFKQFKVILQSFSKFKKIFRKWLKRMERNRNLSFWKEHIFSQVGVEVKLQANLKKGN</sequence>
<protein>
    <submittedName>
        <fullName evidence="1">Uncharacterized protein</fullName>
    </submittedName>
</protein>
<gene>
    <name evidence="1" type="ORF">MENT_LOCUS43472</name>
</gene>
<dbReference type="PANTHER" id="PTHR33568">
    <property type="entry name" value="DNA POLYMERASE"/>
    <property type="match status" value="1"/>
</dbReference>
<dbReference type="Proteomes" id="UP000580250">
    <property type="component" value="Unassembled WGS sequence"/>
</dbReference>
<accession>A0A6V7WUD0</accession>
<dbReference type="OrthoDB" id="5876545at2759"/>
<dbReference type="PANTHER" id="PTHR33568:SF3">
    <property type="entry name" value="DNA-DIRECTED DNA POLYMERASE"/>
    <property type="match status" value="1"/>
</dbReference>